<feature type="compositionally biased region" description="Basic and acidic residues" evidence="1">
    <location>
        <begin position="213"/>
        <end position="223"/>
    </location>
</feature>
<feature type="chain" id="PRO_5029599545" description="PE-PPE domain-containing protein" evidence="2">
    <location>
        <begin position="22"/>
        <end position="312"/>
    </location>
</feature>
<proteinExistence type="predicted"/>
<evidence type="ECO:0000313" key="3">
    <source>
        <dbReference type="EMBL" id="BBX15926.1"/>
    </source>
</evidence>
<reference evidence="3 4" key="1">
    <citation type="journal article" date="2019" name="Emerg. Microbes Infect.">
        <title>Comprehensive subspecies identification of 175 nontuberculous mycobacteria species based on 7547 genomic profiles.</title>
        <authorList>
            <person name="Matsumoto Y."/>
            <person name="Kinjo T."/>
            <person name="Motooka D."/>
            <person name="Nabeya D."/>
            <person name="Jung N."/>
            <person name="Uechi K."/>
            <person name="Horii T."/>
            <person name="Iida T."/>
            <person name="Fujita J."/>
            <person name="Nakamura S."/>
        </authorList>
    </citation>
    <scope>NUCLEOTIDE SEQUENCE [LARGE SCALE GENOMIC DNA]</scope>
    <source>
        <strain evidence="3 4">JCM 6396</strain>
    </source>
</reference>
<evidence type="ECO:0000256" key="1">
    <source>
        <dbReference type="SAM" id="MobiDB-lite"/>
    </source>
</evidence>
<dbReference type="KEGG" id="mdu:MDUV_07860"/>
<organism evidence="3 4">
    <name type="scientific">Mycolicibacterium duvalii</name>
    <dbReference type="NCBI Taxonomy" id="39688"/>
    <lineage>
        <taxon>Bacteria</taxon>
        <taxon>Bacillati</taxon>
        <taxon>Actinomycetota</taxon>
        <taxon>Actinomycetes</taxon>
        <taxon>Mycobacteriales</taxon>
        <taxon>Mycobacteriaceae</taxon>
        <taxon>Mycolicibacterium</taxon>
    </lineage>
</organism>
<feature type="compositionally biased region" description="Polar residues" evidence="1">
    <location>
        <begin position="270"/>
        <end position="287"/>
    </location>
</feature>
<evidence type="ECO:0008006" key="5">
    <source>
        <dbReference type="Google" id="ProtNLM"/>
    </source>
</evidence>
<dbReference type="Proteomes" id="UP000467006">
    <property type="component" value="Chromosome"/>
</dbReference>
<accession>A0A7I7JVP0</accession>
<name>A0A7I7JVP0_9MYCO</name>
<feature type="signal peptide" evidence="2">
    <location>
        <begin position="1"/>
        <end position="21"/>
    </location>
</feature>
<keyword evidence="2" id="KW-0732">Signal</keyword>
<feature type="compositionally biased region" description="Acidic residues" evidence="1">
    <location>
        <begin position="251"/>
        <end position="261"/>
    </location>
</feature>
<protein>
    <recommendedName>
        <fullName evidence="5">PE-PPE domain-containing protein</fullName>
    </recommendedName>
</protein>
<dbReference type="AlphaFoldDB" id="A0A7I7JVP0"/>
<evidence type="ECO:0000256" key="2">
    <source>
        <dbReference type="SAM" id="SignalP"/>
    </source>
</evidence>
<sequence>MGFGRSSAAAVAVVALAGATAVSPPSEQPVSHTGGGVTPVSIDLTASSRTLVGWPWLPNMASSPPPATGDVPALKTEQQQIATPDQIDESYIASRTAARADFNEFANELGYLGKQLYIGYNFGETIIASAIFNGTDIRRGEGVLTNFAEFAYDIYLGALYVAVDNLYLHIPGLPPIISLPRRGPADAPLGWQRPQVPLPHRPLVQPDTETSDTESRVRFEKTTSDVSGLARPSRSDDTTEPEGETERESIVEEDITEEDIVGADHRYEETTGNVSPTVQRDPATSSESKPRGKARADSGEKRASRADSRSTA</sequence>
<evidence type="ECO:0000313" key="4">
    <source>
        <dbReference type="Proteomes" id="UP000467006"/>
    </source>
</evidence>
<feature type="region of interest" description="Disordered" evidence="1">
    <location>
        <begin position="188"/>
        <end position="312"/>
    </location>
</feature>
<feature type="compositionally biased region" description="Basic and acidic residues" evidence="1">
    <location>
        <begin position="288"/>
        <end position="312"/>
    </location>
</feature>
<gene>
    <name evidence="3" type="ORF">MDUV_07860</name>
</gene>
<keyword evidence="4" id="KW-1185">Reference proteome</keyword>
<dbReference type="EMBL" id="AP022563">
    <property type="protein sequence ID" value="BBX15926.1"/>
    <property type="molecule type" value="Genomic_DNA"/>
</dbReference>